<evidence type="ECO:0000313" key="2">
    <source>
        <dbReference type="Proteomes" id="UP001066276"/>
    </source>
</evidence>
<protein>
    <submittedName>
        <fullName evidence="1">Uncharacterized protein</fullName>
    </submittedName>
</protein>
<name>A0AAV7WFD2_PLEWA</name>
<dbReference type="AlphaFoldDB" id="A0AAV7WFD2"/>
<keyword evidence="2" id="KW-1185">Reference proteome</keyword>
<comment type="caution">
    <text evidence="1">The sequence shown here is derived from an EMBL/GenBank/DDBJ whole genome shotgun (WGS) entry which is preliminary data.</text>
</comment>
<accession>A0AAV7WFD2</accession>
<reference evidence="1" key="1">
    <citation type="journal article" date="2022" name="bioRxiv">
        <title>Sequencing and chromosome-scale assembly of the giantPleurodeles waltlgenome.</title>
        <authorList>
            <person name="Brown T."/>
            <person name="Elewa A."/>
            <person name="Iarovenko S."/>
            <person name="Subramanian E."/>
            <person name="Araus A.J."/>
            <person name="Petzold A."/>
            <person name="Susuki M."/>
            <person name="Suzuki K.-i.T."/>
            <person name="Hayashi T."/>
            <person name="Toyoda A."/>
            <person name="Oliveira C."/>
            <person name="Osipova E."/>
            <person name="Leigh N.D."/>
            <person name="Simon A."/>
            <person name="Yun M.H."/>
        </authorList>
    </citation>
    <scope>NUCLEOTIDE SEQUENCE</scope>
    <source>
        <strain evidence="1">20211129_DDA</strain>
        <tissue evidence="1">Liver</tissue>
    </source>
</reference>
<evidence type="ECO:0000313" key="1">
    <source>
        <dbReference type="EMBL" id="KAJ1210774.1"/>
    </source>
</evidence>
<sequence length="142" mass="15942">MVGDRPEQQRTEVRRQNGHKVLESAAVGQDFPSPPSFFGVALGPGGSRDTWRVGEAEAYGPEVLETAKQKRETRASWLGADGLLIIEGRSRQSDYCCGHGFWRWLCDPCSGHCYPEVKNYPYKSDVALRKRVCGVCEPKRRL</sequence>
<dbReference type="EMBL" id="JANPWB010000002">
    <property type="protein sequence ID" value="KAJ1210774.1"/>
    <property type="molecule type" value="Genomic_DNA"/>
</dbReference>
<dbReference type="Proteomes" id="UP001066276">
    <property type="component" value="Chromosome 1_2"/>
</dbReference>
<gene>
    <name evidence="1" type="ORF">NDU88_006136</name>
</gene>
<proteinExistence type="predicted"/>
<organism evidence="1 2">
    <name type="scientific">Pleurodeles waltl</name>
    <name type="common">Iberian ribbed newt</name>
    <dbReference type="NCBI Taxonomy" id="8319"/>
    <lineage>
        <taxon>Eukaryota</taxon>
        <taxon>Metazoa</taxon>
        <taxon>Chordata</taxon>
        <taxon>Craniata</taxon>
        <taxon>Vertebrata</taxon>
        <taxon>Euteleostomi</taxon>
        <taxon>Amphibia</taxon>
        <taxon>Batrachia</taxon>
        <taxon>Caudata</taxon>
        <taxon>Salamandroidea</taxon>
        <taxon>Salamandridae</taxon>
        <taxon>Pleurodelinae</taxon>
        <taxon>Pleurodeles</taxon>
    </lineage>
</organism>